<proteinExistence type="predicted"/>
<feature type="chain" id="PRO_5026884752" evidence="9">
    <location>
        <begin position="26"/>
        <end position="139"/>
    </location>
</feature>
<evidence type="ECO:0000313" key="11">
    <source>
        <dbReference type="RefSeq" id="XP_028033679.1"/>
    </source>
</evidence>
<sequence>MNFSMYFQLTTLYLIVLSYNKPVSCLKCYQCSSLTDRGCYKYNLKQNHLKNCENNTKSHQAPVCRSLMQINYFTLEQDLVVIRECAYIYKQPLGCEQSKFSNIHYSLVCECNEDGCNKGSNLSEEPKLLLLMFLYKMMT</sequence>
<keyword evidence="3" id="KW-0812">Transmembrane</keyword>
<dbReference type="PANTHER" id="PTHR33562:SF2">
    <property type="entry name" value="PROTEIN QUIVER"/>
    <property type="match status" value="1"/>
</dbReference>
<accession>A0A6J2K020</accession>
<dbReference type="KEGG" id="bman:114245632"/>
<protein>
    <submittedName>
        <fullName evidence="11">Uncharacterized protein LOC114245632</fullName>
    </submittedName>
</protein>
<dbReference type="AlphaFoldDB" id="A0A6J2K020"/>
<dbReference type="OrthoDB" id="6420171at2759"/>
<dbReference type="GO" id="GO:0030431">
    <property type="term" value="P:sleep"/>
    <property type="evidence" value="ECO:0007669"/>
    <property type="project" value="InterPro"/>
</dbReference>
<evidence type="ECO:0000256" key="1">
    <source>
        <dbReference type="ARBA" id="ARBA00004589"/>
    </source>
</evidence>
<dbReference type="GO" id="GO:0032222">
    <property type="term" value="P:regulation of synaptic transmission, cholinergic"/>
    <property type="evidence" value="ECO:0007669"/>
    <property type="project" value="InterPro"/>
</dbReference>
<evidence type="ECO:0000256" key="4">
    <source>
        <dbReference type="ARBA" id="ARBA00022729"/>
    </source>
</evidence>
<comment type="subcellular location">
    <subcellularLocation>
        <location evidence="1">Membrane</location>
        <topology evidence="1">Lipid-anchor</topology>
        <topology evidence="1">GPI-anchor</topology>
    </subcellularLocation>
</comment>
<keyword evidence="7" id="KW-0325">Glycoprotein</keyword>
<gene>
    <name evidence="11" type="primary">LOC114245632</name>
</gene>
<name>A0A6J2K020_BOMMA</name>
<evidence type="ECO:0000256" key="6">
    <source>
        <dbReference type="ARBA" id="ARBA00023136"/>
    </source>
</evidence>
<keyword evidence="6" id="KW-0472">Membrane</keyword>
<keyword evidence="5" id="KW-1133">Transmembrane helix</keyword>
<evidence type="ECO:0000256" key="8">
    <source>
        <dbReference type="ARBA" id="ARBA00023288"/>
    </source>
</evidence>
<keyword evidence="8" id="KW-0449">Lipoprotein</keyword>
<organism evidence="10 11">
    <name type="scientific">Bombyx mandarina</name>
    <name type="common">Wild silk moth</name>
    <name type="synonym">Wild silkworm</name>
    <dbReference type="NCBI Taxonomy" id="7092"/>
    <lineage>
        <taxon>Eukaryota</taxon>
        <taxon>Metazoa</taxon>
        <taxon>Ecdysozoa</taxon>
        <taxon>Arthropoda</taxon>
        <taxon>Hexapoda</taxon>
        <taxon>Insecta</taxon>
        <taxon>Pterygota</taxon>
        <taxon>Neoptera</taxon>
        <taxon>Endopterygota</taxon>
        <taxon>Lepidoptera</taxon>
        <taxon>Glossata</taxon>
        <taxon>Ditrysia</taxon>
        <taxon>Bombycoidea</taxon>
        <taxon>Bombycidae</taxon>
        <taxon>Bombycinae</taxon>
        <taxon>Bombyx</taxon>
    </lineage>
</organism>
<dbReference type="GeneID" id="114245632"/>
<dbReference type="RefSeq" id="XP_028033679.1">
    <property type="nucleotide sequence ID" value="XM_028177878.1"/>
</dbReference>
<dbReference type="Pfam" id="PF17064">
    <property type="entry name" value="QVR"/>
    <property type="match status" value="1"/>
</dbReference>
<evidence type="ECO:0000256" key="5">
    <source>
        <dbReference type="ARBA" id="ARBA00022989"/>
    </source>
</evidence>
<feature type="signal peptide" evidence="9">
    <location>
        <begin position="1"/>
        <end position="25"/>
    </location>
</feature>
<evidence type="ECO:0000256" key="3">
    <source>
        <dbReference type="ARBA" id="ARBA00022692"/>
    </source>
</evidence>
<keyword evidence="4 9" id="KW-0732">Signal</keyword>
<dbReference type="PANTHER" id="PTHR33562">
    <property type="entry name" value="ATILLA, ISOFORM B-RELATED-RELATED"/>
    <property type="match status" value="1"/>
</dbReference>
<reference evidence="11" key="1">
    <citation type="submission" date="2025-08" db="UniProtKB">
        <authorList>
            <consortium name="RefSeq"/>
        </authorList>
    </citation>
    <scope>IDENTIFICATION</scope>
    <source>
        <tissue evidence="11">Silk gland</tissue>
    </source>
</reference>
<evidence type="ECO:0000313" key="10">
    <source>
        <dbReference type="Proteomes" id="UP000504629"/>
    </source>
</evidence>
<dbReference type="GO" id="GO:0098552">
    <property type="term" value="C:side of membrane"/>
    <property type="evidence" value="ECO:0007669"/>
    <property type="project" value="UniProtKB-KW"/>
</dbReference>
<dbReference type="InterPro" id="IPR050975">
    <property type="entry name" value="Sleep_regulator"/>
</dbReference>
<keyword evidence="10" id="KW-1185">Reference proteome</keyword>
<evidence type="ECO:0000256" key="2">
    <source>
        <dbReference type="ARBA" id="ARBA00022622"/>
    </source>
</evidence>
<dbReference type="InterPro" id="IPR031424">
    <property type="entry name" value="QVR-like"/>
</dbReference>
<dbReference type="Proteomes" id="UP000504629">
    <property type="component" value="Unplaced"/>
</dbReference>
<evidence type="ECO:0000256" key="7">
    <source>
        <dbReference type="ARBA" id="ARBA00023180"/>
    </source>
</evidence>
<evidence type="ECO:0000256" key="9">
    <source>
        <dbReference type="SAM" id="SignalP"/>
    </source>
</evidence>
<keyword evidence="2" id="KW-0336">GPI-anchor</keyword>